<proteinExistence type="inferred from homology"/>
<evidence type="ECO:0000256" key="4">
    <source>
        <dbReference type="ARBA" id="ARBA00022833"/>
    </source>
</evidence>
<dbReference type="InterPro" id="IPR020843">
    <property type="entry name" value="ER"/>
</dbReference>
<keyword evidence="4 6" id="KW-0862">Zinc</keyword>
<dbReference type="InterPro" id="IPR011032">
    <property type="entry name" value="GroES-like_sf"/>
</dbReference>
<reference evidence="8 9" key="1">
    <citation type="submission" date="2021-03" db="EMBL/GenBank/DDBJ databases">
        <title>Antimicrobial resistance genes in bacteria isolated from Japanese honey, and their potential for conferring macrolide and lincosamide resistance in the American foulbrood pathogen Paenibacillus larvae.</title>
        <authorList>
            <person name="Okamoto M."/>
            <person name="Kumagai M."/>
            <person name="Kanamori H."/>
            <person name="Takamatsu D."/>
        </authorList>
    </citation>
    <scope>NUCLEOTIDE SEQUENCE [LARGE SCALE GENOMIC DNA]</scope>
    <source>
        <strain evidence="8 9">J15TS10</strain>
    </source>
</reference>
<dbReference type="InterPro" id="IPR045306">
    <property type="entry name" value="SDH-like"/>
</dbReference>
<comment type="caution">
    <text evidence="8">The sequence shown here is derived from an EMBL/GenBank/DDBJ whole genome shotgun (WGS) entry which is preliminary data.</text>
</comment>
<dbReference type="PROSITE" id="PS00059">
    <property type="entry name" value="ADH_ZINC"/>
    <property type="match status" value="1"/>
</dbReference>
<dbReference type="InterPro" id="IPR013149">
    <property type="entry name" value="ADH-like_C"/>
</dbReference>
<accession>A0ABQ4MNA2</accession>
<dbReference type="Gene3D" id="3.90.180.10">
    <property type="entry name" value="Medium-chain alcohol dehydrogenases, catalytic domain"/>
    <property type="match status" value="1"/>
</dbReference>
<dbReference type="Pfam" id="PF08240">
    <property type="entry name" value="ADH_N"/>
    <property type="match status" value="1"/>
</dbReference>
<organism evidence="8 9">
    <name type="scientific">Paenibacillus woosongensis</name>
    <dbReference type="NCBI Taxonomy" id="307580"/>
    <lineage>
        <taxon>Bacteria</taxon>
        <taxon>Bacillati</taxon>
        <taxon>Bacillota</taxon>
        <taxon>Bacilli</taxon>
        <taxon>Bacillales</taxon>
        <taxon>Paenibacillaceae</taxon>
        <taxon>Paenibacillus</taxon>
    </lineage>
</organism>
<dbReference type="InterPro" id="IPR002328">
    <property type="entry name" value="ADH_Zn_CS"/>
</dbReference>
<dbReference type="SUPFAM" id="SSF50129">
    <property type="entry name" value="GroES-like"/>
    <property type="match status" value="1"/>
</dbReference>
<evidence type="ECO:0000256" key="5">
    <source>
        <dbReference type="ARBA" id="ARBA00023002"/>
    </source>
</evidence>
<keyword evidence="9" id="KW-1185">Reference proteome</keyword>
<name>A0ABQ4MNA2_9BACL</name>
<evidence type="ECO:0000313" key="8">
    <source>
        <dbReference type="EMBL" id="GIP57486.1"/>
    </source>
</evidence>
<keyword evidence="3 6" id="KW-0479">Metal-binding</keyword>
<dbReference type="SUPFAM" id="SSF51735">
    <property type="entry name" value="NAD(P)-binding Rossmann-fold domains"/>
    <property type="match status" value="1"/>
</dbReference>
<evidence type="ECO:0000259" key="7">
    <source>
        <dbReference type="SMART" id="SM00829"/>
    </source>
</evidence>
<dbReference type="PANTHER" id="PTHR43161">
    <property type="entry name" value="SORBITOL DEHYDROGENASE"/>
    <property type="match status" value="1"/>
</dbReference>
<feature type="domain" description="Enoyl reductase (ER)" evidence="7">
    <location>
        <begin position="10"/>
        <end position="343"/>
    </location>
</feature>
<dbReference type="SMART" id="SM00829">
    <property type="entry name" value="PKS_ER"/>
    <property type="match status" value="1"/>
</dbReference>
<comment type="similarity">
    <text evidence="2 6">Belongs to the zinc-containing alcohol dehydrogenase family.</text>
</comment>
<dbReference type="CDD" id="cd05285">
    <property type="entry name" value="sorbitol_DH"/>
    <property type="match status" value="1"/>
</dbReference>
<evidence type="ECO:0000313" key="9">
    <source>
        <dbReference type="Proteomes" id="UP000681290"/>
    </source>
</evidence>
<comment type="cofactor">
    <cofactor evidence="1 6">
        <name>Zn(2+)</name>
        <dbReference type="ChEBI" id="CHEBI:29105"/>
    </cofactor>
</comment>
<dbReference type="PANTHER" id="PTHR43161:SF9">
    <property type="entry name" value="SORBITOL DEHYDROGENASE"/>
    <property type="match status" value="1"/>
</dbReference>
<dbReference type="InterPro" id="IPR036291">
    <property type="entry name" value="NAD(P)-bd_dom_sf"/>
</dbReference>
<protein>
    <submittedName>
        <fullName evidence="8">Alcohol dehydrogenase</fullName>
    </submittedName>
</protein>
<gene>
    <name evidence="8" type="primary">ydjJ</name>
    <name evidence="8" type="ORF">J15TS10_13000</name>
</gene>
<evidence type="ECO:0000256" key="6">
    <source>
        <dbReference type="RuleBase" id="RU361277"/>
    </source>
</evidence>
<evidence type="ECO:0000256" key="2">
    <source>
        <dbReference type="ARBA" id="ARBA00008072"/>
    </source>
</evidence>
<dbReference type="RefSeq" id="WP_213589750.1">
    <property type="nucleotide sequence ID" value="NZ_BOSM01000002.1"/>
</dbReference>
<keyword evidence="5" id="KW-0560">Oxidoreductase</keyword>
<evidence type="ECO:0000256" key="1">
    <source>
        <dbReference type="ARBA" id="ARBA00001947"/>
    </source>
</evidence>
<dbReference type="Gene3D" id="3.40.50.720">
    <property type="entry name" value="NAD(P)-binding Rossmann-like Domain"/>
    <property type="match status" value="1"/>
</dbReference>
<evidence type="ECO:0000256" key="3">
    <source>
        <dbReference type="ARBA" id="ARBA00022723"/>
    </source>
</evidence>
<dbReference type="Proteomes" id="UP000681290">
    <property type="component" value="Unassembled WGS sequence"/>
</dbReference>
<dbReference type="Pfam" id="PF00107">
    <property type="entry name" value="ADH_zinc_N"/>
    <property type="match status" value="1"/>
</dbReference>
<dbReference type="InterPro" id="IPR013154">
    <property type="entry name" value="ADH-like_N"/>
</dbReference>
<dbReference type="EMBL" id="BOSM01000002">
    <property type="protein sequence ID" value="GIP57486.1"/>
    <property type="molecule type" value="Genomic_DNA"/>
</dbReference>
<sequence>MNNRAAFMTGLKQMEIREIPVPEPKEKEVLVKLEYVGICGSDVHYYEHGKIGDFIVNGDFILGHECAGTVVAIGKGVKQLQVGDRVALEPGVTCGQCEFCKSGRYNLCPDVEFLATPPYHGCFENYIAFPENMAFKLPSSITTREGALVEPLSVGMHAAKQGGVTLGSSVVILGAGCIGLTTLLASKAFGAIDITVVDVIPKRLDKALELGATRVINAAEMDAVKLIYELTDGVGVDVVMETAGAVKTVQQTAYMVKRGGTVVLVGMAPQDIIEYNFAKLLGKEAEIKTVFRYRNIYPQAIKAMDEGLIDVSGIVTHEYSFDEIAEAFDVNINQKNDVVKIIIKID</sequence>